<gene>
    <name evidence="3" type="ORF">QE152_g37164</name>
</gene>
<comment type="caution">
    <text evidence="3">The sequence shown here is derived from an EMBL/GenBank/DDBJ whole genome shotgun (WGS) entry which is preliminary data.</text>
</comment>
<dbReference type="EMBL" id="JASPKY010000702">
    <property type="protein sequence ID" value="KAK9686480.1"/>
    <property type="molecule type" value="Genomic_DNA"/>
</dbReference>
<accession>A0AAW1IB34</accession>
<feature type="region of interest" description="Disordered" evidence="2">
    <location>
        <begin position="103"/>
        <end position="141"/>
    </location>
</feature>
<keyword evidence="4" id="KW-1185">Reference proteome</keyword>
<keyword evidence="1" id="KW-0175">Coiled coil</keyword>
<dbReference type="AlphaFoldDB" id="A0AAW1IB34"/>
<evidence type="ECO:0000256" key="2">
    <source>
        <dbReference type="SAM" id="MobiDB-lite"/>
    </source>
</evidence>
<reference evidence="3 4" key="1">
    <citation type="journal article" date="2024" name="BMC Genomics">
        <title>De novo assembly and annotation of Popillia japonica's genome with initial clues to its potential as an invasive pest.</title>
        <authorList>
            <person name="Cucini C."/>
            <person name="Boschi S."/>
            <person name="Funari R."/>
            <person name="Cardaioli E."/>
            <person name="Iannotti N."/>
            <person name="Marturano G."/>
            <person name="Paoli F."/>
            <person name="Bruttini M."/>
            <person name="Carapelli A."/>
            <person name="Frati F."/>
            <person name="Nardi F."/>
        </authorList>
    </citation>
    <scope>NUCLEOTIDE SEQUENCE [LARGE SCALE GENOMIC DNA]</scope>
    <source>
        <strain evidence="3">DMR45628</strain>
    </source>
</reference>
<feature type="region of interest" description="Disordered" evidence="2">
    <location>
        <begin position="193"/>
        <end position="223"/>
    </location>
</feature>
<feature type="compositionally biased region" description="Basic and acidic residues" evidence="2">
    <location>
        <begin position="196"/>
        <end position="205"/>
    </location>
</feature>
<name>A0AAW1IB34_POPJA</name>
<protein>
    <submittedName>
        <fullName evidence="3">Uncharacterized protein</fullName>
    </submittedName>
</protein>
<evidence type="ECO:0000313" key="4">
    <source>
        <dbReference type="Proteomes" id="UP001458880"/>
    </source>
</evidence>
<evidence type="ECO:0000313" key="3">
    <source>
        <dbReference type="EMBL" id="KAK9686480.1"/>
    </source>
</evidence>
<feature type="coiled-coil region" evidence="1">
    <location>
        <begin position="268"/>
        <end position="338"/>
    </location>
</feature>
<sequence>MSQRIHSMNMDAMNCDPYTGRIQKRGKTDSVVGRFGQQKTDRDRSISRNRPVTMIRNNLPLAKHKSAYSRQITDLKSESAAPSVIHRELYTDNPALVEVTVKTHNANTRSQANSRSTSRSRSREPWSKLLKPQTSSDHLPSFHNFDPLRTIHFLARELQSKLTDTNDRAVLQMVSEMQQALNRIPPEVASTVMLHSPRDEPRKLTSADGKSNKRNHLKENEHNADDKVIVVVKPHMKEAACQTPRNNYETEKLQKHLEESSAKIETACKQMEAVCTRLKSEKEELEIMLRAERETVKFLRKQMEEADTERTEQTNSKIQALQIERDNLQSQLKKLKTQFEGVPIMELKTMIQDLRKQKCESDEQIALLNHQLTLVSMEKEKYIAILSARDRQIKEIRSEMSQLQEVVNEQLVELQNAPCSSIPSSISNMTSEQPSWTAVKTDNSKKIENIDNLTPSSINTNESTLEQLFLKDKIPTSSFKELPSGDSSGTTVMEEVKKAMKSRQDTLKMQKMAKQSDTVGNTIMSETQSNIRDMFAEIKKQAMMVTVPMPQQKMHDVESFHAEQTLMKKPS</sequence>
<proteinExistence type="predicted"/>
<organism evidence="3 4">
    <name type="scientific">Popillia japonica</name>
    <name type="common">Japanese beetle</name>
    <dbReference type="NCBI Taxonomy" id="7064"/>
    <lineage>
        <taxon>Eukaryota</taxon>
        <taxon>Metazoa</taxon>
        <taxon>Ecdysozoa</taxon>
        <taxon>Arthropoda</taxon>
        <taxon>Hexapoda</taxon>
        <taxon>Insecta</taxon>
        <taxon>Pterygota</taxon>
        <taxon>Neoptera</taxon>
        <taxon>Endopterygota</taxon>
        <taxon>Coleoptera</taxon>
        <taxon>Polyphaga</taxon>
        <taxon>Scarabaeiformia</taxon>
        <taxon>Scarabaeidae</taxon>
        <taxon>Rutelinae</taxon>
        <taxon>Popillia</taxon>
    </lineage>
</organism>
<evidence type="ECO:0000256" key="1">
    <source>
        <dbReference type="SAM" id="Coils"/>
    </source>
</evidence>
<feature type="compositionally biased region" description="Low complexity" evidence="2">
    <location>
        <begin position="109"/>
        <end position="119"/>
    </location>
</feature>
<dbReference type="Proteomes" id="UP001458880">
    <property type="component" value="Unassembled WGS sequence"/>
</dbReference>